<dbReference type="Gene3D" id="3.30.70.1440">
    <property type="entry name" value="Multidrug efflux transporter AcrB pore domain"/>
    <property type="match status" value="1"/>
</dbReference>
<sequence>MILSIADTFIKRPVLTTVCSILIVLIGLISVPFLPLEKLPQLAFIQVAVNASYLGTDAKTVTDNVTNVLERQINGTEQVVYIESQSTNTGASTITVSFPVEMDRNIAQVLVQNQVSTAASSLPEEVNRQGVTTTKQSPTVTLAYGVYAEKDASGNYPYDPIFLSNYVDRIIDPEIKRIEGVGSTRIIGQRQYAMRFWLDPNALTARGVTADEVVRAINEQNVQTGAGTIGGEPSPEDQKFQIALRAIGRFTTAAEAENIVVKVGENGSLIRVRDVGRAEIGAEDYSSTAYFDGAPAVVYATYQLPGTNAWNTAKLIKDKMAELERDFPPGLKATITLDNTAFVAASLEEAFGTLIEAILLVVLVIFIFLQDWRTTIIPAIAIPVSLIGTMAVALALGYSLNNLSLFAVILATGLVVDDGIVIVEAVSEKLRQGMRPMQAALDAMNELTSAVIASSLVLMAVFIPVTFFPGTTGIVYRQFAVIIAASIIISTFNALSFSPSMSAIIMKPPQRTRGPLGWFFDRFNDFFEMVKGGYRWSIELLIRVRVLVLPIFIAALVATGWLYMFTPQGFIPEEDQGYGFIIVQTKAGSSLRITDEVVKKISEEVVKPIEEVEHFVGMAGFGFAGTGSNQGLFFVKFKDWGERPGEPSSAFGVLRRINQGLRQRVPDARAIAANAPPVDGLSATGGFEVYIQNRAALPMTALIENTQKVIAEANKRPELTGVFTQFTFDSPIAEITVNRDQLQAQNVDMRSVFNTLQTYLGSTFVNQFVLDGRLYRVFAQARPEFRGNPGDISRFYVRSRTGASIPLAGLVNVQETTYPPIVTNFNLYPSIKVQGSPAAGFSTGQAMRAIEEVCQEVLQPGFGYGWVGSAYQEQTSGGAAPVIFGLAFVIVFLVLAAQYESYIDPTIIMITVPLAILGAMGALLLRANTLQVGSVFPAVNNNMYAQVALVMLIGLAAKNAILIVEFANQSRTLGMTIPQAAIRASTERLRPILMTAISGLVGFWPLVIASGAGAMSRWSLGTALLGGYLLSTVLSLFLVPVLYVIIKQFEAAFLTSKPKPPKGGTPPASGTKPPSVENGKDGKSPTVEESIPSLKISPQSPNE</sequence>
<proteinExistence type="inferred from homology"/>
<accession>A0AAW9QK41</accession>
<dbReference type="InterPro" id="IPR004764">
    <property type="entry name" value="MdtF-like"/>
</dbReference>
<reference evidence="11 12" key="1">
    <citation type="submission" date="2024-01" db="EMBL/GenBank/DDBJ databases">
        <title>Genomic insights into the taxonomy and metabolism of the cyanobacterium Pannus brasiliensis CCIBt3594.</title>
        <authorList>
            <person name="Machado M."/>
            <person name="Botero N.B."/>
            <person name="Andreote A.P.D."/>
            <person name="Feitosa A.M.T."/>
            <person name="Popin R."/>
            <person name="Sivonen K."/>
            <person name="Fiore M.F."/>
        </authorList>
    </citation>
    <scope>NUCLEOTIDE SEQUENCE [LARGE SCALE GENOMIC DNA]</scope>
    <source>
        <strain evidence="11 12">CCIBt3594</strain>
    </source>
</reference>
<dbReference type="Gene3D" id="3.30.70.1430">
    <property type="entry name" value="Multidrug efflux transporter AcrB pore domain"/>
    <property type="match status" value="2"/>
</dbReference>
<dbReference type="NCBIfam" id="TIGR00915">
    <property type="entry name" value="2A0602"/>
    <property type="match status" value="1"/>
</dbReference>
<dbReference type="SUPFAM" id="SSF82714">
    <property type="entry name" value="Multidrug efflux transporter AcrB TolC docking domain, DN and DC subdomains"/>
    <property type="match status" value="2"/>
</dbReference>
<feature type="transmembrane region" description="Helical" evidence="10">
    <location>
        <begin position="879"/>
        <end position="899"/>
    </location>
</feature>
<feature type="region of interest" description="Disordered" evidence="9">
    <location>
        <begin position="1056"/>
        <end position="1103"/>
    </location>
</feature>
<dbReference type="GO" id="GO:0009636">
    <property type="term" value="P:response to toxic substance"/>
    <property type="evidence" value="ECO:0007669"/>
    <property type="project" value="UniProtKB-ARBA"/>
</dbReference>
<dbReference type="Gene3D" id="1.20.1640.10">
    <property type="entry name" value="Multidrug efflux transporter AcrB transmembrane domain"/>
    <property type="match status" value="2"/>
</dbReference>
<feature type="transmembrane region" description="Helical" evidence="10">
    <location>
        <begin position="544"/>
        <end position="564"/>
    </location>
</feature>
<feature type="transmembrane region" description="Helical" evidence="10">
    <location>
        <begin position="992"/>
        <end position="1013"/>
    </location>
</feature>
<dbReference type="PANTHER" id="PTHR32063">
    <property type="match status" value="1"/>
</dbReference>
<keyword evidence="4" id="KW-1003">Cell membrane</keyword>
<feature type="transmembrane region" description="Helical" evidence="10">
    <location>
        <begin position="447"/>
        <end position="468"/>
    </location>
</feature>
<comment type="similarity">
    <text evidence="2">Belongs to the resistance-nodulation-cell division (RND) (TC 2.A.6) family.</text>
</comment>
<comment type="subcellular location">
    <subcellularLocation>
        <location evidence="1">Cell inner membrane</location>
        <topology evidence="1">Multi-pass membrane protein</topology>
    </subcellularLocation>
</comment>
<evidence type="ECO:0000256" key="8">
    <source>
        <dbReference type="ARBA" id="ARBA00023136"/>
    </source>
</evidence>
<dbReference type="Gene3D" id="3.30.2090.10">
    <property type="entry name" value="Multidrug efflux transporter AcrB TolC docking domain, DN and DC subdomains"/>
    <property type="match status" value="2"/>
</dbReference>
<dbReference type="RefSeq" id="WP_332864811.1">
    <property type="nucleotide sequence ID" value="NZ_JBAFSM010000014.1"/>
</dbReference>
<evidence type="ECO:0000256" key="7">
    <source>
        <dbReference type="ARBA" id="ARBA00022989"/>
    </source>
</evidence>
<evidence type="ECO:0000313" key="11">
    <source>
        <dbReference type="EMBL" id="MEG3437330.1"/>
    </source>
</evidence>
<evidence type="ECO:0000256" key="1">
    <source>
        <dbReference type="ARBA" id="ARBA00004429"/>
    </source>
</evidence>
<dbReference type="PRINTS" id="PR00702">
    <property type="entry name" value="ACRIFLAVINRP"/>
</dbReference>
<dbReference type="Pfam" id="PF00873">
    <property type="entry name" value="ACR_tran"/>
    <property type="match status" value="1"/>
</dbReference>
<keyword evidence="12" id="KW-1185">Reference proteome</keyword>
<feature type="transmembrane region" description="Helical" evidence="10">
    <location>
        <begin position="12"/>
        <end position="34"/>
    </location>
</feature>
<evidence type="ECO:0000313" key="12">
    <source>
        <dbReference type="Proteomes" id="UP001328733"/>
    </source>
</evidence>
<protein>
    <submittedName>
        <fullName evidence="11">Efflux RND transporter permease subunit</fullName>
    </submittedName>
</protein>
<dbReference type="EMBL" id="JBAFSM010000014">
    <property type="protein sequence ID" value="MEG3437330.1"/>
    <property type="molecule type" value="Genomic_DNA"/>
</dbReference>
<dbReference type="PANTHER" id="PTHR32063:SF11">
    <property type="entry name" value="CATION OR DRUG EFFLUX SYSTEM PROTEIN"/>
    <property type="match status" value="1"/>
</dbReference>
<feature type="transmembrane region" description="Helical" evidence="10">
    <location>
        <begin position="474"/>
        <end position="497"/>
    </location>
</feature>
<dbReference type="GO" id="GO:0005886">
    <property type="term" value="C:plasma membrane"/>
    <property type="evidence" value="ECO:0007669"/>
    <property type="project" value="UniProtKB-SubCell"/>
</dbReference>
<dbReference type="GO" id="GO:0042910">
    <property type="term" value="F:xenobiotic transmembrane transporter activity"/>
    <property type="evidence" value="ECO:0007669"/>
    <property type="project" value="TreeGrafter"/>
</dbReference>
<feature type="transmembrane region" description="Helical" evidence="10">
    <location>
        <begin position="376"/>
        <end position="398"/>
    </location>
</feature>
<feature type="compositionally biased region" description="Low complexity" evidence="9">
    <location>
        <begin position="1065"/>
        <end position="1075"/>
    </location>
</feature>
<evidence type="ECO:0000256" key="5">
    <source>
        <dbReference type="ARBA" id="ARBA00022519"/>
    </source>
</evidence>
<name>A0AAW9QK41_9CHRO</name>
<dbReference type="Gene3D" id="3.30.70.1320">
    <property type="entry name" value="Multidrug efflux transporter AcrB pore domain like"/>
    <property type="match status" value="1"/>
</dbReference>
<dbReference type="InterPro" id="IPR027463">
    <property type="entry name" value="AcrB_DN_DC_subdom"/>
</dbReference>
<evidence type="ECO:0000256" key="6">
    <source>
        <dbReference type="ARBA" id="ARBA00022692"/>
    </source>
</evidence>
<keyword evidence="8 10" id="KW-0472">Membrane</keyword>
<evidence type="ECO:0000256" key="10">
    <source>
        <dbReference type="SAM" id="Phobius"/>
    </source>
</evidence>
<evidence type="ECO:0000256" key="9">
    <source>
        <dbReference type="SAM" id="MobiDB-lite"/>
    </source>
</evidence>
<keyword evidence="3" id="KW-0813">Transport</keyword>
<gene>
    <name evidence="11" type="ORF">V0288_09385</name>
</gene>
<dbReference type="InterPro" id="IPR001036">
    <property type="entry name" value="Acrflvin-R"/>
</dbReference>
<evidence type="ECO:0000256" key="4">
    <source>
        <dbReference type="ARBA" id="ARBA00022475"/>
    </source>
</evidence>
<feature type="transmembrane region" description="Helical" evidence="10">
    <location>
        <begin position="350"/>
        <end position="369"/>
    </location>
</feature>
<keyword evidence="5" id="KW-0997">Cell inner membrane</keyword>
<keyword evidence="6 10" id="KW-0812">Transmembrane</keyword>
<organism evidence="11 12">
    <name type="scientific">Pannus brasiliensis CCIBt3594</name>
    <dbReference type="NCBI Taxonomy" id="1427578"/>
    <lineage>
        <taxon>Bacteria</taxon>
        <taxon>Bacillati</taxon>
        <taxon>Cyanobacteriota</taxon>
        <taxon>Cyanophyceae</taxon>
        <taxon>Oscillatoriophycideae</taxon>
        <taxon>Chroococcales</taxon>
        <taxon>Microcystaceae</taxon>
        <taxon>Pannus</taxon>
    </lineage>
</organism>
<feature type="transmembrane region" description="Helical" evidence="10">
    <location>
        <begin position="945"/>
        <end position="967"/>
    </location>
</feature>
<dbReference type="SUPFAM" id="SSF82693">
    <property type="entry name" value="Multidrug efflux transporter AcrB pore domain, PN1, PN2, PC1 and PC2 subdomains"/>
    <property type="match status" value="4"/>
</dbReference>
<feature type="transmembrane region" description="Helical" evidence="10">
    <location>
        <begin position="1025"/>
        <end position="1046"/>
    </location>
</feature>
<feature type="transmembrane region" description="Helical" evidence="10">
    <location>
        <begin position="906"/>
        <end position="925"/>
    </location>
</feature>
<dbReference type="Proteomes" id="UP001328733">
    <property type="component" value="Unassembled WGS sequence"/>
</dbReference>
<evidence type="ECO:0000256" key="3">
    <source>
        <dbReference type="ARBA" id="ARBA00022448"/>
    </source>
</evidence>
<dbReference type="GO" id="GO:0015562">
    <property type="term" value="F:efflux transmembrane transporter activity"/>
    <property type="evidence" value="ECO:0007669"/>
    <property type="project" value="InterPro"/>
</dbReference>
<comment type="caution">
    <text evidence="11">The sequence shown here is derived from an EMBL/GenBank/DDBJ whole genome shotgun (WGS) entry which is preliminary data.</text>
</comment>
<feature type="transmembrane region" description="Helical" evidence="10">
    <location>
        <begin position="404"/>
        <end position="426"/>
    </location>
</feature>
<evidence type="ECO:0000256" key="2">
    <source>
        <dbReference type="ARBA" id="ARBA00010942"/>
    </source>
</evidence>
<keyword evidence="7 10" id="KW-1133">Transmembrane helix</keyword>
<dbReference type="AlphaFoldDB" id="A0AAW9QK41"/>
<dbReference type="SUPFAM" id="SSF82866">
    <property type="entry name" value="Multidrug efflux transporter AcrB transmembrane domain"/>
    <property type="match status" value="2"/>
</dbReference>
<dbReference type="FunFam" id="1.20.1640.10:FF:000001">
    <property type="entry name" value="Efflux pump membrane transporter"/>
    <property type="match status" value="1"/>
</dbReference>